<dbReference type="OrthoDB" id="2402960at2759"/>
<feature type="region of interest" description="Disordered" evidence="1">
    <location>
        <begin position="141"/>
        <end position="318"/>
    </location>
</feature>
<dbReference type="Proteomes" id="UP000298138">
    <property type="component" value="Unassembled WGS sequence"/>
</dbReference>
<keyword evidence="3" id="KW-1185">Reference proteome</keyword>
<evidence type="ECO:0000313" key="3">
    <source>
        <dbReference type="Proteomes" id="UP000298138"/>
    </source>
</evidence>
<dbReference type="AlphaFoldDB" id="A0A4S2N3S4"/>
<organism evidence="2 3">
    <name type="scientific">Ascodesmis nigricans</name>
    <dbReference type="NCBI Taxonomy" id="341454"/>
    <lineage>
        <taxon>Eukaryota</taxon>
        <taxon>Fungi</taxon>
        <taxon>Dikarya</taxon>
        <taxon>Ascomycota</taxon>
        <taxon>Pezizomycotina</taxon>
        <taxon>Pezizomycetes</taxon>
        <taxon>Pezizales</taxon>
        <taxon>Ascodesmidaceae</taxon>
        <taxon>Ascodesmis</taxon>
    </lineage>
</organism>
<proteinExistence type="predicted"/>
<feature type="region of interest" description="Disordered" evidence="1">
    <location>
        <begin position="1"/>
        <end position="122"/>
    </location>
</feature>
<feature type="compositionally biased region" description="Basic and acidic residues" evidence="1">
    <location>
        <begin position="141"/>
        <end position="191"/>
    </location>
</feature>
<gene>
    <name evidence="2" type="ORF">EX30DRAFT_346531</name>
</gene>
<dbReference type="InParanoid" id="A0A4S2N3S4"/>
<evidence type="ECO:0000256" key="1">
    <source>
        <dbReference type="SAM" id="MobiDB-lite"/>
    </source>
</evidence>
<sequence length="318" mass="35417">MSLQDSIYADADDFAQTRGADDLFESEIQPAPLPSPPSNAPNGPRTQRGRRNSSGHRGGHRRQSDARRAPVDAPEKLEETDNTETGGEPRIPTAADGRNAPAAAATGNRLMSGGVSKPKLTEEELAARMEKIRLNNKKLTERRKAAEEDETNFEKQEALRKQSDAKQRLLDRKKRIEAEKNRREMNEERERNRQRKLKAFQTREWDVEKKEEDYNPSSLPRYRRGAHGAVVGGQTTQSRPNPPAEQNNPPQAPTSPAEKMTSPKADTKTEWPALPGAEETPKADVQSKPPPISWAAEVAKDQSSWADQVEENPPATPK</sequence>
<name>A0A4S2N3S4_9PEZI</name>
<dbReference type="STRING" id="341454.A0A4S2N3S4"/>
<feature type="compositionally biased region" description="Low complexity" evidence="1">
    <location>
        <begin position="92"/>
        <end position="109"/>
    </location>
</feature>
<reference evidence="2 3" key="1">
    <citation type="submission" date="2019-04" db="EMBL/GenBank/DDBJ databases">
        <title>Comparative genomics and transcriptomics to analyze fruiting body development in filamentous ascomycetes.</title>
        <authorList>
            <consortium name="DOE Joint Genome Institute"/>
            <person name="Lutkenhaus R."/>
            <person name="Traeger S."/>
            <person name="Breuer J."/>
            <person name="Kuo A."/>
            <person name="Lipzen A."/>
            <person name="Pangilinan J."/>
            <person name="Dilworth D."/>
            <person name="Sandor L."/>
            <person name="Poggeler S."/>
            <person name="Barry K."/>
            <person name="Grigoriev I.V."/>
            <person name="Nowrousian M."/>
        </authorList>
    </citation>
    <scope>NUCLEOTIDE SEQUENCE [LARGE SCALE GENOMIC DNA]</scope>
    <source>
        <strain evidence="2 3">CBS 389.68</strain>
    </source>
</reference>
<feature type="compositionally biased region" description="Basic and acidic residues" evidence="1">
    <location>
        <begin position="201"/>
        <end position="213"/>
    </location>
</feature>
<feature type="compositionally biased region" description="Basic and acidic residues" evidence="1">
    <location>
        <begin position="62"/>
        <end position="79"/>
    </location>
</feature>
<dbReference type="EMBL" id="ML220113">
    <property type="protein sequence ID" value="TGZ83787.1"/>
    <property type="molecule type" value="Genomic_DNA"/>
</dbReference>
<accession>A0A4S2N3S4</accession>
<protein>
    <submittedName>
        <fullName evidence="2">Uncharacterized protein</fullName>
    </submittedName>
</protein>
<evidence type="ECO:0000313" key="2">
    <source>
        <dbReference type="EMBL" id="TGZ83787.1"/>
    </source>
</evidence>
<feature type="compositionally biased region" description="Basic residues" evidence="1">
    <location>
        <begin position="47"/>
        <end position="61"/>
    </location>
</feature>